<reference evidence="3" key="1">
    <citation type="journal article" date="2011" name="ISME J.">
        <title>The endosymbionts of the deep-sea tubeworms Riftia pachyptila and Tevnia jerichonana share an identical physiology as revealed by proteogenomic analyses.</title>
        <authorList>
            <person name="Gardebrecht A."/>
            <person name="Markert S."/>
            <person name="Felbeck H."/>
            <person name="Thuermer A."/>
            <person name="Albrecht D."/>
            <person name="Wollherr A."/>
            <person name="Kabisch J."/>
            <person name="Lehmann R."/>
            <person name="Daniel R."/>
            <person name="Liesegang H."/>
            <person name="Hecker M."/>
            <person name="Sievert S.M."/>
            <person name="Schweder T."/>
        </authorList>
    </citation>
    <scope>NUCLEOTIDE SEQUENCE [LARGE SCALE GENOMIC DNA]</scope>
</reference>
<sequence length="342" mass="38382">MGAVGMPVDELRDGLTWLLQQLARIRFLSKYVPVVEFLDGTPPRHMQHGFHALAIDDQRQAFHPTLWKESGNPAEGAQVEQVWFAGMHSNVGGGYPKDQLALVSLDWMMDRVEACGVRFLESSRAAVRQQLDEHGRMYDSRAGLGIYYRFMPRDLTKLWSDATKSDAARPILIHQSVMQRISAATQGYAPHNLSSSFNLVSRTALNPPVYQQQPWQVDAGKCDYYDVCLARSAHYASWRRIIYMLLVGATLIFLGLITMLDPIPQGEMIEASPLLGGLISLLQFLLPDMLGGRLEALGAYEAPFWSLVGVLALLFVGHRLLKRKMINSAQAGWRRIFPLKSD</sequence>
<dbReference type="PANTHER" id="PTHR33840">
    <property type="match status" value="1"/>
</dbReference>
<keyword evidence="1" id="KW-0472">Membrane</keyword>
<name>G2DA06_9GAMM</name>
<dbReference type="PATRIC" id="fig|1048808.3.peg.393"/>
<protein>
    <recommendedName>
        <fullName evidence="2">T6SS Phospholipase effector Tle1-like catalytic domain-containing protein</fullName>
    </recommendedName>
</protein>
<keyword evidence="4" id="KW-1185">Reference proteome</keyword>
<keyword evidence="1" id="KW-1133">Transmembrane helix</keyword>
<evidence type="ECO:0000313" key="3">
    <source>
        <dbReference type="EMBL" id="EGV52501.1"/>
    </source>
</evidence>
<dbReference type="InterPro" id="IPR018712">
    <property type="entry name" value="Tle1-like_cat"/>
</dbReference>
<feature type="transmembrane region" description="Helical" evidence="1">
    <location>
        <begin position="302"/>
        <end position="321"/>
    </location>
</feature>
<dbReference type="AlphaFoldDB" id="G2DA06"/>
<dbReference type="EMBL" id="AFOC01000007">
    <property type="protein sequence ID" value="EGV52501.1"/>
    <property type="molecule type" value="Genomic_DNA"/>
</dbReference>
<dbReference type="Pfam" id="PF09994">
    <property type="entry name" value="T6SS_Tle1-like_cat"/>
    <property type="match status" value="1"/>
</dbReference>
<comment type="caution">
    <text evidence="3">The sequence shown here is derived from an EMBL/GenBank/DDBJ whole genome shotgun (WGS) entry which is preliminary data.</text>
</comment>
<proteinExistence type="predicted"/>
<evidence type="ECO:0000256" key="1">
    <source>
        <dbReference type="SAM" id="Phobius"/>
    </source>
</evidence>
<feature type="transmembrane region" description="Helical" evidence="1">
    <location>
        <begin position="241"/>
        <end position="260"/>
    </location>
</feature>
<accession>G2DA06</accession>
<organism evidence="3 4">
    <name type="scientific">endosymbiont of Riftia pachyptila</name>
    <name type="common">vent Ph05</name>
    <dbReference type="NCBI Taxonomy" id="1048808"/>
    <lineage>
        <taxon>Bacteria</taxon>
        <taxon>Pseudomonadati</taxon>
        <taxon>Pseudomonadota</taxon>
        <taxon>Gammaproteobacteria</taxon>
        <taxon>sulfur-oxidizing symbionts</taxon>
    </lineage>
</organism>
<keyword evidence="1" id="KW-0812">Transmembrane</keyword>
<evidence type="ECO:0000313" key="4">
    <source>
        <dbReference type="Proteomes" id="UP000004491"/>
    </source>
</evidence>
<evidence type="ECO:0000259" key="2">
    <source>
        <dbReference type="Pfam" id="PF09994"/>
    </source>
</evidence>
<dbReference type="PANTHER" id="PTHR33840:SF1">
    <property type="entry name" value="TLE1 PHOSPHOLIPASE DOMAIN-CONTAINING PROTEIN"/>
    <property type="match status" value="1"/>
</dbReference>
<feature type="domain" description="T6SS Phospholipase effector Tle1-like catalytic" evidence="2">
    <location>
        <begin position="35"/>
        <end position="110"/>
    </location>
</feature>
<gene>
    <name evidence="3" type="ORF">Rifp1Sym_ag00060</name>
</gene>
<dbReference type="Proteomes" id="UP000004491">
    <property type="component" value="Unassembled WGS sequence"/>
</dbReference>